<feature type="signal peptide" evidence="2">
    <location>
        <begin position="1"/>
        <end position="19"/>
    </location>
</feature>
<dbReference type="GeneID" id="126995144"/>
<keyword evidence="4" id="KW-0430">Lectin</keyword>
<proteinExistence type="evidence at transcript level"/>
<feature type="domain" description="C-type lectin" evidence="3">
    <location>
        <begin position="35"/>
        <end position="158"/>
    </location>
</feature>
<dbReference type="GO" id="GO:0030246">
    <property type="term" value="F:carbohydrate binding"/>
    <property type="evidence" value="ECO:0007669"/>
    <property type="project" value="UniProtKB-KW"/>
</dbReference>
<dbReference type="KEGG" id="esn:126995144"/>
<protein>
    <submittedName>
        <fullName evidence="4">C-type lectin</fullName>
    </submittedName>
</protein>
<dbReference type="EMBL" id="HM053700">
    <property type="protein sequence ID" value="ADH43623.1"/>
    <property type="molecule type" value="mRNA"/>
</dbReference>
<dbReference type="RefSeq" id="XP_050710378.1">
    <property type="nucleotide sequence ID" value="XM_050854421.1"/>
</dbReference>
<dbReference type="PROSITE" id="PS00615">
    <property type="entry name" value="C_TYPE_LECTIN_1"/>
    <property type="match status" value="1"/>
</dbReference>
<dbReference type="OrthoDB" id="441660at2759"/>
<evidence type="ECO:0000256" key="2">
    <source>
        <dbReference type="SAM" id="SignalP"/>
    </source>
</evidence>
<reference evidence="4" key="1">
    <citation type="submission" date="2010-04" db="EMBL/GenBank/DDBJ databases">
        <title>Cloning, characterization and expression of C-type lectin from Eriocheir sinensis.</title>
        <authorList>
            <person name="Deng Y.F."/>
            <person name="Xia A.J."/>
            <person name="Pan J.L."/>
            <person name="Chen Y.M."/>
            <person name="Bo R.F."/>
            <person name="Zhu Q.S."/>
        </authorList>
    </citation>
    <scope>NUCLEOTIDE SEQUENCE</scope>
</reference>
<dbReference type="AlphaFoldDB" id="D7RF63"/>
<dbReference type="InterPro" id="IPR016187">
    <property type="entry name" value="CTDL_fold"/>
</dbReference>
<evidence type="ECO:0000259" key="3">
    <source>
        <dbReference type="PROSITE" id="PS50041"/>
    </source>
</evidence>
<dbReference type="InterPro" id="IPR001304">
    <property type="entry name" value="C-type_lectin-like"/>
</dbReference>
<dbReference type="PANTHER" id="PTHR22801">
    <property type="entry name" value="LITHOSTATHINE"/>
    <property type="match status" value="1"/>
</dbReference>
<evidence type="ECO:0000256" key="1">
    <source>
        <dbReference type="ARBA" id="ARBA00023157"/>
    </source>
</evidence>
<dbReference type="CDD" id="cd00037">
    <property type="entry name" value="CLECT"/>
    <property type="match status" value="1"/>
</dbReference>
<keyword evidence="2" id="KW-0732">Signal</keyword>
<accession>D7RF63</accession>
<dbReference type="InterPro" id="IPR016186">
    <property type="entry name" value="C-type_lectin-like/link_sf"/>
</dbReference>
<dbReference type="Gene3D" id="3.10.100.10">
    <property type="entry name" value="Mannose-Binding Protein A, subunit A"/>
    <property type="match status" value="1"/>
</dbReference>
<dbReference type="PROSITE" id="PS50041">
    <property type="entry name" value="C_TYPE_LECTIN_2"/>
    <property type="match status" value="1"/>
</dbReference>
<dbReference type="Pfam" id="PF00059">
    <property type="entry name" value="Lectin_C"/>
    <property type="match status" value="1"/>
</dbReference>
<dbReference type="PANTHER" id="PTHR22801:SF63">
    <property type="entry name" value="C-TYPE LECTIN DOMAIN-CONTAINING PROTEIN"/>
    <property type="match status" value="1"/>
</dbReference>
<feature type="chain" id="PRO_5003105610" evidence="2">
    <location>
        <begin position="20"/>
        <end position="161"/>
    </location>
</feature>
<evidence type="ECO:0000313" key="4">
    <source>
        <dbReference type="EMBL" id="ADH43623.1"/>
    </source>
</evidence>
<organism evidence="4">
    <name type="scientific">Eriocheir sinensis</name>
    <name type="common">Chinese mitten crab</name>
    <dbReference type="NCBI Taxonomy" id="95602"/>
    <lineage>
        <taxon>Eukaryota</taxon>
        <taxon>Metazoa</taxon>
        <taxon>Ecdysozoa</taxon>
        <taxon>Arthropoda</taxon>
        <taxon>Crustacea</taxon>
        <taxon>Multicrustacea</taxon>
        <taxon>Malacostraca</taxon>
        <taxon>Eumalacostraca</taxon>
        <taxon>Eucarida</taxon>
        <taxon>Decapoda</taxon>
        <taxon>Pleocyemata</taxon>
        <taxon>Brachyura</taxon>
        <taxon>Eubrachyura</taxon>
        <taxon>Grapsoidea</taxon>
        <taxon>Varunidae</taxon>
        <taxon>Eriocheir</taxon>
    </lineage>
</organism>
<dbReference type="InterPro" id="IPR050801">
    <property type="entry name" value="Ca-Dep_Lectins_ImmuneDev"/>
</dbReference>
<keyword evidence="1" id="KW-1015">Disulfide bond</keyword>
<dbReference type="SMART" id="SM00034">
    <property type="entry name" value="CLECT"/>
    <property type="match status" value="1"/>
</dbReference>
<dbReference type="InterPro" id="IPR018378">
    <property type="entry name" value="C-type_lectin_CS"/>
</dbReference>
<dbReference type="SUPFAM" id="SSF56436">
    <property type="entry name" value="C-type lectin-like"/>
    <property type="match status" value="1"/>
</dbReference>
<sequence length="161" mass="18187">MKTSSVFLLIALGATLTQGYLFKSDGCPEPYDRLDETRCILTDPFVAKNYTDAIAYCKTHGGVLLHFDNCADQTLFYDYIQTEVGLASHHYWLAATDEAEEGVWLWDHDKKPVPMGSPFWYVGEPNSGTSYNCVVLSYSYTHRWVDVSCASKYLTICLRAV</sequence>
<name>D7RF63_ERISI</name>